<comment type="caution">
    <text evidence="1">The sequence shown here is derived from an EMBL/GenBank/DDBJ whole genome shotgun (WGS) entry which is preliminary data.</text>
</comment>
<sequence>MDGCAGTFEKVSKTHLHPNTYPYPLFKMEVCSSGRRSSALLKRLLLVGISSRRERDLSLEKRISGETRLTAVTPTDGQNPLWPGNIINGRIFFFAAPSQTPVPPLKRDVYLLDEDQMCPWGWTPAFLKRGFVLWTKIKCSAGKTTFGRYVVGEERVLSETGDFRS</sequence>
<accession>A0AAV4SY50</accession>
<name>A0AAV4SY50_CAEEX</name>
<keyword evidence="2" id="KW-1185">Reference proteome</keyword>
<evidence type="ECO:0000313" key="2">
    <source>
        <dbReference type="Proteomes" id="UP001054945"/>
    </source>
</evidence>
<gene>
    <name evidence="1" type="ORF">CEXT_151441</name>
</gene>
<dbReference type="EMBL" id="BPLR01010281">
    <property type="protein sequence ID" value="GIY38279.1"/>
    <property type="molecule type" value="Genomic_DNA"/>
</dbReference>
<organism evidence="1 2">
    <name type="scientific">Caerostris extrusa</name>
    <name type="common">Bark spider</name>
    <name type="synonym">Caerostris bankana</name>
    <dbReference type="NCBI Taxonomy" id="172846"/>
    <lineage>
        <taxon>Eukaryota</taxon>
        <taxon>Metazoa</taxon>
        <taxon>Ecdysozoa</taxon>
        <taxon>Arthropoda</taxon>
        <taxon>Chelicerata</taxon>
        <taxon>Arachnida</taxon>
        <taxon>Araneae</taxon>
        <taxon>Araneomorphae</taxon>
        <taxon>Entelegynae</taxon>
        <taxon>Araneoidea</taxon>
        <taxon>Araneidae</taxon>
        <taxon>Caerostris</taxon>
    </lineage>
</organism>
<dbReference type="Proteomes" id="UP001054945">
    <property type="component" value="Unassembled WGS sequence"/>
</dbReference>
<dbReference type="AlphaFoldDB" id="A0AAV4SY50"/>
<evidence type="ECO:0000313" key="1">
    <source>
        <dbReference type="EMBL" id="GIY38279.1"/>
    </source>
</evidence>
<proteinExistence type="predicted"/>
<protein>
    <submittedName>
        <fullName evidence="1">Uncharacterized protein</fullName>
    </submittedName>
</protein>
<reference evidence="1 2" key="1">
    <citation type="submission" date="2021-06" db="EMBL/GenBank/DDBJ databases">
        <title>Caerostris extrusa draft genome.</title>
        <authorList>
            <person name="Kono N."/>
            <person name="Arakawa K."/>
        </authorList>
    </citation>
    <scope>NUCLEOTIDE SEQUENCE [LARGE SCALE GENOMIC DNA]</scope>
</reference>